<sequence>MKHIVVIAFLLCCSSLPLAAQSSDFHAGLRLGGGISSNSNVDRILVSEDHYSNYSFRKRVLFVPCAELFFLYKPQGNLWGIEAGIAYYNRTARVRYDDRDELNYTLSTRYHHLGIAAYFNLYPFKERNTLHVSLGGRLGANLSPKNLSYEGNQEDAKFKKWKYPSVEETERVMQSKLRGRPDAALGGGVGYDLLSGFCIDLRFHYSLASTIKTETNVFNWVECSNHNWQAELSVAYVIDIK</sequence>
<evidence type="ECO:0000256" key="1">
    <source>
        <dbReference type="SAM" id="SignalP"/>
    </source>
</evidence>
<evidence type="ECO:0000313" key="4">
    <source>
        <dbReference type="Proteomes" id="UP000027442"/>
    </source>
</evidence>
<accession>A0A069QFF9</accession>
<feature type="chain" id="PRO_5001668054" description="Outer membrane protein beta-barrel domain-containing protein" evidence="1">
    <location>
        <begin position="20"/>
        <end position="241"/>
    </location>
</feature>
<gene>
    <name evidence="3" type="ORF">HMPREF1991_03232</name>
</gene>
<dbReference type="Pfam" id="PF13568">
    <property type="entry name" value="OMP_b-brl_2"/>
    <property type="match status" value="1"/>
</dbReference>
<dbReference type="InterPro" id="IPR025665">
    <property type="entry name" value="Beta-barrel_OMP_2"/>
</dbReference>
<name>A0A069QFF9_HOYLO</name>
<dbReference type="EMBL" id="JNGW01000141">
    <property type="protein sequence ID" value="KDR50719.1"/>
    <property type="molecule type" value="Genomic_DNA"/>
</dbReference>
<keyword evidence="4" id="KW-1185">Reference proteome</keyword>
<dbReference type="Proteomes" id="UP000027442">
    <property type="component" value="Unassembled WGS sequence"/>
</dbReference>
<feature type="domain" description="Outer membrane protein beta-barrel" evidence="2">
    <location>
        <begin position="20"/>
        <end position="211"/>
    </location>
</feature>
<dbReference type="HOGENOM" id="CLU_1151017_0_0_10"/>
<feature type="signal peptide" evidence="1">
    <location>
        <begin position="1"/>
        <end position="19"/>
    </location>
</feature>
<keyword evidence="1" id="KW-0732">Signal</keyword>
<reference evidence="3 4" key="1">
    <citation type="submission" date="2013-08" db="EMBL/GenBank/DDBJ databases">
        <authorList>
            <person name="Weinstock G."/>
            <person name="Sodergren E."/>
            <person name="Wylie T."/>
            <person name="Fulton L."/>
            <person name="Fulton R."/>
            <person name="Fronick C."/>
            <person name="O'Laughlin M."/>
            <person name="Godfrey J."/>
            <person name="Miner T."/>
            <person name="Herter B."/>
            <person name="Appelbaum E."/>
            <person name="Cordes M."/>
            <person name="Lek S."/>
            <person name="Wollam A."/>
            <person name="Pepin K.H."/>
            <person name="Palsikar V.B."/>
            <person name="Mitreva M."/>
            <person name="Wilson R.K."/>
        </authorList>
    </citation>
    <scope>NUCLEOTIDE SEQUENCE [LARGE SCALE GENOMIC DNA]</scope>
    <source>
        <strain evidence="3 4">ATCC 15930</strain>
    </source>
</reference>
<organism evidence="3 4">
    <name type="scientific">Hoylesella loescheii DSM 19665 = JCM 12249 = ATCC 15930</name>
    <dbReference type="NCBI Taxonomy" id="1122985"/>
    <lineage>
        <taxon>Bacteria</taxon>
        <taxon>Pseudomonadati</taxon>
        <taxon>Bacteroidota</taxon>
        <taxon>Bacteroidia</taxon>
        <taxon>Bacteroidales</taxon>
        <taxon>Prevotellaceae</taxon>
        <taxon>Hoylesella</taxon>
    </lineage>
</organism>
<evidence type="ECO:0000313" key="3">
    <source>
        <dbReference type="EMBL" id="KDR50719.1"/>
    </source>
</evidence>
<comment type="caution">
    <text evidence="3">The sequence shown here is derived from an EMBL/GenBank/DDBJ whole genome shotgun (WGS) entry which is preliminary data.</text>
</comment>
<protein>
    <recommendedName>
        <fullName evidence="2">Outer membrane protein beta-barrel domain-containing protein</fullName>
    </recommendedName>
</protein>
<evidence type="ECO:0000259" key="2">
    <source>
        <dbReference type="Pfam" id="PF13568"/>
    </source>
</evidence>
<dbReference type="RefSeq" id="WP_025789965.1">
    <property type="nucleotide sequence ID" value="NZ_KB899215.1"/>
</dbReference>
<dbReference type="PATRIC" id="fig|1122985.7.peg.3348"/>
<dbReference type="AlphaFoldDB" id="A0A069QFF9"/>
<proteinExistence type="predicted"/>